<keyword evidence="3" id="KW-1185">Reference proteome</keyword>
<dbReference type="KEGG" id="pste:PSTEL_13720"/>
<dbReference type="RefSeq" id="WP_038695921.1">
    <property type="nucleotide sequence ID" value="NZ_CP009286.1"/>
</dbReference>
<feature type="domain" description="N-acetyltransferase" evidence="1">
    <location>
        <begin position="4"/>
        <end position="136"/>
    </location>
</feature>
<dbReference type="HOGENOM" id="CLU_086503_3_1_9"/>
<organism evidence="2 3">
    <name type="scientific">Paenibacillus stellifer</name>
    <dbReference type="NCBI Taxonomy" id="169760"/>
    <lineage>
        <taxon>Bacteria</taxon>
        <taxon>Bacillati</taxon>
        <taxon>Bacillota</taxon>
        <taxon>Bacilli</taxon>
        <taxon>Bacillales</taxon>
        <taxon>Paenibacillaceae</taxon>
        <taxon>Paenibacillus</taxon>
    </lineage>
</organism>
<evidence type="ECO:0000313" key="2">
    <source>
        <dbReference type="EMBL" id="AIQ63989.1"/>
    </source>
</evidence>
<dbReference type="SUPFAM" id="SSF55729">
    <property type="entry name" value="Acyl-CoA N-acyltransferases (Nat)"/>
    <property type="match status" value="1"/>
</dbReference>
<dbReference type="PROSITE" id="PS51186">
    <property type="entry name" value="GNAT"/>
    <property type="match status" value="1"/>
</dbReference>
<dbReference type="Pfam" id="PF13508">
    <property type="entry name" value="Acetyltransf_7"/>
    <property type="match status" value="1"/>
</dbReference>
<evidence type="ECO:0000313" key="3">
    <source>
        <dbReference type="Proteomes" id="UP000029507"/>
    </source>
</evidence>
<protein>
    <recommendedName>
        <fullName evidence="1">N-acetyltransferase domain-containing protein</fullName>
    </recommendedName>
</protein>
<reference evidence="2 3" key="1">
    <citation type="submission" date="2014-08" db="EMBL/GenBank/DDBJ databases">
        <title>Comparative genomics of the Paenibacillus odorifer group.</title>
        <authorList>
            <person name="den Bakker H.C."/>
            <person name="Tsai Y.-C."/>
            <person name="Martin N."/>
            <person name="Korlach J."/>
            <person name="Wiedmann M."/>
        </authorList>
    </citation>
    <scope>NUCLEOTIDE SEQUENCE [LARGE SCALE GENOMIC DNA]</scope>
    <source>
        <strain evidence="2 3">DSM 14472</strain>
    </source>
</reference>
<dbReference type="CDD" id="cd04301">
    <property type="entry name" value="NAT_SF"/>
    <property type="match status" value="1"/>
</dbReference>
<dbReference type="EMBL" id="CP009286">
    <property type="protein sequence ID" value="AIQ63989.1"/>
    <property type="molecule type" value="Genomic_DNA"/>
</dbReference>
<dbReference type="InterPro" id="IPR053144">
    <property type="entry name" value="Acetyltransferase_Butenolide"/>
</dbReference>
<dbReference type="PANTHER" id="PTHR43233">
    <property type="entry name" value="FAMILY N-ACETYLTRANSFERASE, PUTATIVE (AFU_ORTHOLOGUE AFUA_6G03350)-RELATED"/>
    <property type="match status" value="1"/>
</dbReference>
<dbReference type="InterPro" id="IPR000182">
    <property type="entry name" value="GNAT_dom"/>
</dbReference>
<gene>
    <name evidence="2" type="ORF">PSTEL_13720</name>
</gene>
<dbReference type="AlphaFoldDB" id="A0A089N5I0"/>
<accession>A0A089N5I0</accession>
<evidence type="ECO:0000259" key="1">
    <source>
        <dbReference type="PROSITE" id="PS51186"/>
    </source>
</evidence>
<dbReference type="GO" id="GO:0016747">
    <property type="term" value="F:acyltransferase activity, transferring groups other than amino-acyl groups"/>
    <property type="evidence" value="ECO:0007669"/>
    <property type="project" value="InterPro"/>
</dbReference>
<dbReference type="PANTHER" id="PTHR43233:SF1">
    <property type="entry name" value="FAMILY N-ACETYLTRANSFERASE, PUTATIVE (AFU_ORTHOLOGUE AFUA_6G03350)-RELATED"/>
    <property type="match status" value="1"/>
</dbReference>
<sequence>MDVKIITELKEKHLTQLMELYRQCWWAQDRNLADVKVMLRHSRPFGLLDPEDNLIGFTRVLTDGVYKALLLDVVVDREHRGSGLGNVLMGAVMSDPEMKEIKHLELYCTEEMLPFYEQWGFTADLGNLHLMRRTPSPGV</sequence>
<dbReference type="Proteomes" id="UP000029507">
    <property type="component" value="Chromosome"/>
</dbReference>
<dbReference type="STRING" id="169760.PSTEL_13720"/>
<dbReference type="InterPro" id="IPR016181">
    <property type="entry name" value="Acyl_CoA_acyltransferase"/>
</dbReference>
<proteinExistence type="predicted"/>
<dbReference type="Gene3D" id="3.40.630.30">
    <property type="match status" value="1"/>
</dbReference>
<name>A0A089N5I0_9BACL</name>